<feature type="non-terminal residue" evidence="14">
    <location>
        <position position="1"/>
    </location>
</feature>
<keyword evidence="4" id="KW-0813">Transport</keyword>
<dbReference type="Pfam" id="PF05662">
    <property type="entry name" value="YadA_stalk"/>
    <property type="match status" value="3"/>
</dbReference>
<sequence>RVTSHDARIATNETNIAANTTSIGTLDTRVTSHDARIATNETNIAANTTSIGTLDTRVTSHDARIATNETNIASNTTSIGTLDTRVTSHDARIATNADAITTNKLSIDTVSGDVRMLDGRVKANTASINTVSADVAGLRGEITASGVKYDDDSKEVLTLNKGGAAVRLSNVADAELSDASTQAVTGKQLYETNQTINTVSGDVAAKYTVLDGRVAANETSINTVSGDVAALRGEIAASGIHYDDPSNSVVTLNKGGNAVRLTNIAAGTADSDAVNYGQLKALGGKVETFGETLAERIGGTYDPVTGEFTVTYPDGPTPANPAAQASASSAASAPSPASAQNAAQAAAQAASTPHLSETLQNMWDAIGAVQAGNVKAGDNIVVDGTKVSVSKTPEFERVKVGNIDIREEGIDMGGKPITGLAKGEIYDGSGDAVTGGQLWNAYRRIETIDERVQVVGAHAAALSAMHPVAYNPYEPTTLSAGVGYYRSEYSMAVGIFHYARENVLLNAGIAFNSDGDTMGRAGISFALGKSGRKQPSMIKDVAAMQRQMMEMQQVLTQLKEENEKNKDTIKELKDALKDKK</sequence>
<keyword evidence="15" id="KW-1185">Reference proteome</keyword>
<evidence type="ECO:0000259" key="12">
    <source>
        <dbReference type="Pfam" id="PF03895"/>
    </source>
</evidence>
<dbReference type="GO" id="GO:0009986">
    <property type="term" value="C:cell surface"/>
    <property type="evidence" value="ECO:0007669"/>
    <property type="project" value="UniProtKB-SubCell"/>
</dbReference>
<evidence type="ECO:0000256" key="3">
    <source>
        <dbReference type="ARBA" id="ARBA00005848"/>
    </source>
</evidence>
<feature type="region of interest" description="Disordered" evidence="11">
    <location>
        <begin position="313"/>
        <end position="349"/>
    </location>
</feature>
<keyword evidence="9" id="KW-0472">Membrane</keyword>
<dbReference type="Gene3D" id="2.150.10.10">
    <property type="entry name" value="Serralysin-like metalloprotease, C-terminal"/>
    <property type="match status" value="1"/>
</dbReference>
<keyword evidence="6" id="KW-0812">Transmembrane</keyword>
<evidence type="ECO:0000256" key="7">
    <source>
        <dbReference type="ARBA" id="ARBA00022729"/>
    </source>
</evidence>
<comment type="subcellular location">
    <subcellularLocation>
        <location evidence="2">Cell outer membrane</location>
    </subcellularLocation>
    <subcellularLocation>
        <location evidence="1">Cell surface</location>
    </subcellularLocation>
</comment>
<evidence type="ECO:0000256" key="1">
    <source>
        <dbReference type="ARBA" id="ARBA00004241"/>
    </source>
</evidence>
<dbReference type="InterPro" id="IPR005594">
    <property type="entry name" value="YadA_C"/>
</dbReference>
<evidence type="ECO:0000256" key="6">
    <source>
        <dbReference type="ARBA" id="ARBA00022692"/>
    </source>
</evidence>
<feature type="compositionally biased region" description="Low complexity" evidence="11">
    <location>
        <begin position="320"/>
        <end position="349"/>
    </location>
</feature>
<keyword evidence="8" id="KW-0653">Protein transport</keyword>
<protein>
    <submittedName>
        <fullName evidence="14">YadA-like family protein</fullName>
    </submittedName>
</protein>
<gene>
    <name evidence="14" type="ORF">NE630_15010</name>
</gene>
<evidence type="ECO:0000259" key="13">
    <source>
        <dbReference type="Pfam" id="PF05662"/>
    </source>
</evidence>
<dbReference type="Gene3D" id="6.10.250.2120">
    <property type="match status" value="1"/>
</dbReference>
<feature type="domain" description="Trimeric autotransporter adhesin YadA-like C-terminal membrane anchor" evidence="12">
    <location>
        <begin position="470"/>
        <end position="526"/>
    </location>
</feature>
<dbReference type="GO" id="GO:0009279">
    <property type="term" value="C:cell outer membrane"/>
    <property type="evidence" value="ECO:0007669"/>
    <property type="project" value="UniProtKB-SubCell"/>
</dbReference>
<evidence type="ECO:0000256" key="5">
    <source>
        <dbReference type="ARBA" id="ARBA00022452"/>
    </source>
</evidence>
<dbReference type="Gene3D" id="1.20.5.340">
    <property type="match status" value="2"/>
</dbReference>
<feature type="domain" description="Trimeric autotransporter adhesin YadA-like stalk" evidence="13">
    <location>
        <begin position="260"/>
        <end position="288"/>
    </location>
</feature>
<dbReference type="InterPro" id="IPR008635">
    <property type="entry name" value="Coiled_stalk_dom"/>
</dbReference>
<dbReference type="Gene3D" id="3.30.1300.30">
    <property type="entry name" value="GSPII I/J protein-like"/>
    <property type="match status" value="1"/>
</dbReference>
<dbReference type="InterPro" id="IPR011049">
    <property type="entry name" value="Serralysin-like_metalloprot_C"/>
</dbReference>
<evidence type="ECO:0000256" key="4">
    <source>
        <dbReference type="ARBA" id="ARBA00022448"/>
    </source>
</evidence>
<proteinExistence type="inferred from homology"/>
<comment type="similarity">
    <text evidence="3">Belongs to the autotransporter-2 (AT-2) (TC 1.B.40) family.</text>
</comment>
<dbReference type="RefSeq" id="WP_256182434.1">
    <property type="nucleotide sequence ID" value="NZ_JANFYT010000070.1"/>
</dbReference>
<evidence type="ECO:0000313" key="15">
    <source>
        <dbReference type="Proteomes" id="UP001205919"/>
    </source>
</evidence>
<dbReference type="SUPFAM" id="SSF101967">
    <property type="entry name" value="Adhesin YadA, collagen-binding domain"/>
    <property type="match status" value="1"/>
</dbReference>
<dbReference type="InterPro" id="IPR045584">
    <property type="entry name" value="Pilin-like"/>
</dbReference>
<feature type="domain" description="Trimeric autotransporter adhesin YadA-like stalk" evidence="13">
    <location>
        <begin position="167"/>
        <end position="199"/>
    </location>
</feature>
<keyword evidence="7" id="KW-0732">Signal</keyword>
<evidence type="ECO:0000256" key="10">
    <source>
        <dbReference type="ARBA" id="ARBA00023237"/>
    </source>
</evidence>
<accession>A0AAW5K5N2</accession>
<dbReference type="Pfam" id="PF03895">
    <property type="entry name" value="YadA_anchor"/>
    <property type="match status" value="1"/>
</dbReference>
<evidence type="ECO:0000256" key="8">
    <source>
        <dbReference type="ARBA" id="ARBA00022927"/>
    </source>
</evidence>
<keyword evidence="5" id="KW-1134">Transmembrane beta strand</keyword>
<dbReference type="GO" id="GO:0015031">
    <property type="term" value="P:protein transport"/>
    <property type="evidence" value="ECO:0007669"/>
    <property type="project" value="UniProtKB-KW"/>
</dbReference>
<dbReference type="EMBL" id="JANFYT010000070">
    <property type="protein sequence ID" value="MCQ4815742.1"/>
    <property type="molecule type" value="Genomic_DNA"/>
</dbReference>
<organism evidence="14 15">
    <name type="scientific">Cloacibacillus evryensis</name>
    <dbReference type="NCBI Taxonomy" id="508460"/>
    <lineage>
        <taxon>Bacteria</taxon>
        <taxon>Thermotogati</taxon>
        <taxon>Synergistota</taxon>
        <taxon>Synergistia</taxon>
        <taxon>Synergistales</taxon>
        <taxon>Synergistaceae</taxon>
        <taxon>Cloacibacillus</taxon>
    </lineage>
</organism>
<name>A0AAW5K5N2_9BACT</name>
<feature type="compositionally biased region" description="Basic and acidic residues" evidence="11">
    <location>
        <begin position="558"/>
        <end position="580"/>
    </location>
</feature>
<comment type="caution">
    <text evidence="14">The sequence shown here is derived from an EMBL/GenBank/DDBJ whole genome shotgun (WGS) entry which is preliminary data.</text>
</comment>
<evidence type="ECO:0000256" key="11">
    <source>
        <dbReference type="SAM" id="MobiDB-lite"/>
    </source>
</evidence>
<feature type="region of interest" description="Disordered" evidence="11">
    <location>
        <begin position="557"/>
        <end position="580"/>
    </location>
</feature>
<keyword evidence="10" id="KW-0998">Cell outer membrane</keyword>
<dbReference type="Proteomes" id="UP001205919">
    <property type="component" value="Unassembled WGS sequence"/>
</dbReference>
<evidence type="ECO:0000256" key="9">
    <source>
        <dbReference type="ARBA" id="ARBA00023136"/>
    </source>
</evidence>
<dbReference type="AlphaFoldDB" id="A0AAW5K5N2"/>
<dbReference type="Gene3D" id="1.20.5.170">
    <property type="match status" value="1"/>
</dbReference>
<reference evidence="14 15" key="1">
    <citation type="submission" date="2022-06" db="EMBL/GenBank/DDBJ databases">
        <title>Isolation of gut microbiota from human fecal samples.</title>
        <authorList>
            <person name="Pamer E.G."/>
            <person name="Barat B."/>
            <person name="Waligurski E."/>
            <person name="Medina S."/>
            <person name="Paddock L."/>
            <person name="Mostad J."/>
        </authorList>
    </citation>
    <scope>NUCLEOTIDE SEQUENCE [LARGE SCALE GENOMIC DNA]</scope>
    <source>
        <strain evidence="14 15">DFI.9.90</strain>
    </source>
</reference>
<feature type="domain" description="Trimeric autotransporter adhesin YadA-like stalk" evidence="13">
    <location>
        <begin position="417"/>
        <end position="445"/>
    </location>
</feature>
<evidence type="ECO:0000313" key="14">
    <source>
        <dbReference type="EMBL" id="MCQ4815742.1"/>
    </source>
</evidence>
<evidence type="ECO:0000256" key="2">
    <source>
        <dbReference type="ARBA" id="ARBA00004442"/>
    </source>
</evidence>
<dbReference type="SUPFAM" id="SSF54523">
    <property type="entry name" value="Pili subunits"/>
    <property type="match status" value="1"/>
</dbReference>